<accession>A0ACB8RL77</accession>
<reference evidence="1" key="2">
    <citation type="journal article" date="2022" name="New Phytol.">
        <title>Evolutionary transition to the ectomycorrhizal habit in the genomes of a hyperdiverse lineage of mushroom-forming fungi.</title>
        <authorList>
            <person name="Looney B."/>
            <person name="Miyauchi S."/>
            <person name="Morin E."/>
            <person name="Drula E."/>
            <person name="Courty P.E."/>
            <person name="Kohler A."/>
            <person name="Kuo A."/>
            <person name="LaButti K."/>
            <person name="Pangilinan J."/>
            <person name="Lipzen A."/>
            <person name="Riley R."/>
            <person name="Andreopoulos W."/>
            <person name="He G."/>
            <person name="Johnson J."/>
            <person name="Nolan M."/>
            <person name="Tritt A."/>
            <person name="Barry K.W."/>
            <person name="Grigoriev I.V."/>
            <person name="Nagy L.G."/>
            <person name="Hibbett D."/>
            <person name="Henrissat B."/>
            <person name="Matheny P.B."/>
            <person name="Labbe J."/>
            <person name="Martin F.M."/>
        </authorList>
    </citation>
    <scope>NUCLEOTIDE SEQUENCE</scope>
    <source>
        <strain evidence="1">FP105234-sp</strain>
    </source>
</reference>
<keyword evidence="2" id="KW-1185">Reference proteome</keyword>
<organism evidence="1 2">
    <name type="scientific">Auriscalpium vulgare</name>
    <dbReference type="NCBI Taxonomy" id="40419"/>
    <lineage>
        <taxon>Eukaryota</taxon>
        <taxon>Fungi</taxon>
        <taxon>Dikarya</taxon>
        <taxon>Basidiomycota</taxon>
        <taxon>Agaricomycotina</taxon>
        <taxon>Agaricomycetes</taxon>
        <taxon>Russulales</taxon>
        <taxon>Auriscalpiaceae</taxon>
        <taxon>Auriscalpium</taxon>
    </lineage>
</organism>
<evidence type="ECO:0000313" key="1">
    <source>
        <dbReference type="EMBL" id="KAI0044642.1"/>
    </source>
</evidence>
<sequence>MSSVWFLGLMLDAQPIEESLPGAHGPPLADLDPSAVPFAPIAPVYVGILASWLLFGVCAVQLYVYHVTPYNDRMLIWASVYGVFILDIFQSIAGFDMGWGIMVTGWGQYSALLSIGWAFVAMPTVSGAVGTWVQLFYAWRIHALSQWWWLPACIAALALAALSAALSITIGAAQLTVLVGLDSLTPRISTWLSISAFVDVVITVAMVYLLYSKKKGTIFKHTEHKINGLIRLSVETGLASTTVAMCDLFIFISNEKSNYPAAL</sequence>
<comment type="caution">
    <text evidence="1">The sequence shown here is derived from an EMBL/GenBank/DDBJ whole genome shotgun (WGS) entry which is preliminary data.</text>
</comment>
<dbReference type="Proteomes" id="UP000814033">
    <property type="component" value="Unassembled WGS sequence"/>
</dbReference>
<dbReference type="EMBL" id="MU275976">
    <property type="protein sequence ID" value="KAI0044642.1"/>
    <property type="molecule type" value="Genomic_DNA"/>
</dbReference>
<protein>
    <submittedName>
        <fullName evidence="1">Uncharacterized protein</fullName>
    </submittedName>
</protein>
<name>A0ACB8RL77_9AGAM</name>
<evidence type="ECO:0000313" key="2">
    <source>
        <dbReference type="Proteomes" id="UP000814033"/>
    </source>
</evidence>
<proteinExistence type="predicted"/>
<reference evidence="1" key="1">
    <citation type="submission" date="2021-02" db="EMBL/GenBank/DDBJ databases">
        <authorList>
            <consortium name="DOE Joint Genome Institute"/>
            <person name="Ahrendt S."/>
            <person name="Looney B.P."/>
            <person name="Miyauchi S."/>
            <person name="Morin E."/>
            <person name="Drula E."/>
            <person name="Courty P.E."/>
            <person name="Chicoki N."/>
            <person name="Fauchery L."/>
            <person name="Kohler A."/>
            <person name="Kuo A."/>
            <person name="Labutti K."/>
            <person name="Pangilinan J."/>
            <person name="Lipzen A."/>
            <person name="Riley R."/>
            <person name="Andreopoulos W."/>
            <person name="He G."/>
            <person name="Johnson J."/>
            <person name="Barry K.W."/>
            <person name="Grigoriev I.V."/>
            <person name="Nagy L."/>
            <person name="Hibbett D."/>
            <person name="Henrissat B."/>
            <person name="Matheny P.B."/>
            <person name="Labbe J."/>
            <person name="Martin F."/>
        </authorList>
    </citation>
    <scope>NUCLEOTIDE SEQUENCE</scope>
    <source>
        <strain evidence="1">FP105234-sp</strain>
    </source>
</reference>
<gene>
    <name evidence="1" type="ORF">FA95DRAFT_1681044</name>
</gene>